<dbReference type="RefSeq" id="WP_088252283.1">
    <property type="nucleotide sequence ID" value="NZ_NIDE01000001.1"/>
</dbReference>
<proteinExistence type="predicted"/>
<reference evidence="2" key="1">
    <citation type="submission" date="2017-06" db="EMBL/GenBank/DDBJ databases">
        <title>Genome analysis of Fimbriiglobus ruber SP5, the first member of the order Planctomycetales with confirmed chitinolytic capability.</title>
        <authorList>
            <person name="Ravin N.V."/>
            <person name="Rakitin A.L."/>
            <person name="Ivanova A.A."/>
            <person name="Beletsky A.V."/>
            <person name="Kulichevskaya I.S."/>
            <person name="Mardanov A.V."/>
            <person name="Dedysh S.N."/>
        </authorList>
    </citation>
    <scope>NUCLEOTIDE SEQUENCE [LARGE SCALE GENOMIC DNA]</scope>
    <source>
        <strain evidence="2">SP5</strain>
    </source>
</reference>
<dbReference type="Proteomes" id="UP000214646">
    <property type="component" value="Unassembled WGS sequence"/>
</dbReference>
<dbReference type="Gene3D" id="6.20.350.10">
    <property type="match status" value="1"/>
</dbReference>
<protein>
    <submittedName>
        <fullName evidence="1">Uncharacterized protein</fullName>
    </submittedName>
</protein>
<gene>
    <name evidence="1" type="ORF">FRUB_00845</name>
</gene>
<dbReference type="OrthoDB" id="9133858at2"/>
<evidence type="ECO:0000313" key="2">
    <source>
        <dbReference type="Proteomes" id="UP000214646"/>
    </source>
</evidence>
<comment type="caution">
    <text evidence="1">The sequence shown here is derived from an EMBL/GenBank/DDBJ whole genome shotgun (WGS) entry which is preliminary data.</text>
</comment>
<accession>A0A225EAT2</accession>
<evidence type="ECO:0000313" key="1">
    <source>
        <dbReference type="EMBL" id="OWK47146.1"/>
    </source>
</evidence>
<sequence length="72" mass="8452">MNTLREQLAALEHEQWAHCTRHLLAHATPENIARWQRQCDTPYDQLTEEEKDADRGWADRALAIIERDRPCG</sequence>
<name>A0A225EAT2_9BACT</name>
<organism evidence="1 2">
    <name type="scientific">Fimbriiglobus ruber</name>
    <dbReference type="NCBI Taxonomy" id="1908690"/>
    <lineage>
        <taxon>Bacteria</taxon>
        <taxon>Pseudomonadati</taxon>
        <taxon>Planctomycetota</taxon>
        <taxon>Planctomycetia</taxon>
        <taxon>Gemmatales</taxon>
        <taxon>Gemmataceae</taxon>
        <taxon>Fimbriiglobus</taxon>
    </lineage>
</organism>
<dbReference type="AlphaFoldDB" id="A0A225EAT2"/>
<keyword evidence="2" id="KW-1185">Reference proteome</keyword>
<dbReference type="EMBL" id="NIDE01000001">
    <property type="protein sequence ID" value="OWK47146.1"/>
    <property type="molecule type" value="Genomic_DNA"/>
</dbReference>